<dbReference type="Pfam" id="PF05970">
    <property type="entry name" value="PIF1"/>
    <property type="match status" value="1"/>
</dbReference>
<keyword evidence="1" id="KW-0233">DNA recombination</keyword>
<dbReference type="GO" id="GO:0000723">
    <property type="term" value="P:telomere maintenance"/>
    <property type="evidence" value="ECO:0007669"/>
    <property type="project" value="InterPro"/>
</dbReference>
<dbReference type="GO" id="GO:0043139">
    <property type="term" value="F:5'-3' DNA helicase activity"/>
    <property type="evidence" value="ECO:0007669"/>
    <property type="project" value="UniProtKB-EC"/>
</dbReference>
<dbReference type="AlphaFoldDB" id="A0A1C7MUR9"/>
<sequence>VRRTSNIALSVPVGGTAALLLKGGRTAHSRFKIPLDCSTTLICLMSPSSSAAALVAMSAIIVWDEASMVSRDILETVDRLFRDFIKLRDQRLANVPFGGKLIMFGGDFR</sequence>
<dbReference type="Proteomes" id="UP000093000">
    <property type="component" value="Unassembled WGS sequence"/>
</dbReference>
<keyword evidence="1" id="KW-0378">Hydrolase</keyword>
<comment type="cofactor">
    <cofactor evidence="1">
        <name>Mg(2+)</name>
        <dbReference type="ChEBI" id="CHEBI:18420"/>
    </cofactor>
</comment>
<dbReference type="InterPro" id="IPR027417">
    <property type="entry name" value="P-loop_NTPase"/>
</dbReference>
<comment type="catalytic activity">
    <reaction evidence="1">
        <text>ATP + H2O = ADP + phosphate + H(+)</text>
        <dbReference type="Rhea" id="RHEA:13065"/>
        <dbReference type="ChEBI" id="CHEBI:15377"/>
        <dbReference type="ChEBI" id="CHEBI:15378"/>
        <dbReference type="ChEBI" id="CHEBI:30616"/>
        <dbReference type="ChEBI" id="CHEBI:43474"/>
        <dbReference type="ChEBI" id="CHEBI:456216"/>
        <dbReference type="EC" id="5.6.2.3"/>
    </reaction>
</comment>
<dbReference type="EC" id="5.6.2.3" evidence="1"/>
<dbReference type="InParanoid" id="A0A1C7MUR9"/>
<evidence type="ECO:0000313" key="4">
    <source>
        <dbReference type="Proteomes" id="UP000093000"/>
    </source>
</evidence>
<dbReference type="PANTHER" id="PTHR10492">
    <property type="match status" value="1"/>
</dbReference>
<organism evidence="3 4">
    <name type="scientific">Choanephora cucurbitarum</name>
    <dbReference type="NCBI Taxonomy" id="101091"/>
    <lineage>
        <taxon>Eukaryota</taxon>
        <taxon>Fungi</taxon>
        <taxon>Fungi incertae sedis</taxon>
        <taxon>Mucoromycota</taxon>
        <taxon>Mucoromycotina</taxon>
        <taxon>Mucoromycetes</taxon>
        <taxon>Mucorales</taxon>
        <taxon>Mucorineae</taxon>
        <taxon>Choanephoraceae</taxon>
        <taxon>Choanephoroideae</taxon>
        <taxon>Choanephora</taxon>
    </lineage>
</organism>
<dbReference type="STRING" id="101091.A0A1C7MUR9"/>
<comment type="similarity">
    <text evidence="1">Belongs to the helicase family.</text>
</comment>
<keyword evidence="1" id="KW-0234">DNA repair</keyword>
<protein>
    <recommendedName>
        <fullName evidence="1">ATP-dependent DNA helicase</fullName>
        <ecNumber evidence="1">5.6.2.3</ecNumber>
    </recommendedName>
</protein>
<keyword evidence="1" id="KW-0227">DNA damage</keyword>
<proteinExistence type="inferred from homology"/>
<dbReference type="Gene3D" id="3.40.50.300">
    <property type="entry name" value="P-loop containing nucleotide triphosphate hydrolases"/>
    <property type="match status" value="1"/>
</dbReference>
<evidence type="ECO:0000259" key="2">
    <source>
        <dbReference type="Pfam" id="PF05970"/>
    </source>
</evidence>
<dbReference type="GO" id="GO:0016887">
    <property type="term" value="F:ATP hydrolysis activity"/>
    <property type="evidence" value="ECO:0007669"/>
    <property type="project" value="RHEA"/>
</dbReference>
<dbReference type="GO" id="GO:0005524">
    <property type="term" value="F:ATP binding"/>
    <property type="evidence" value="ECO:0007669"/>
    <property type="project" value="UniProtKB-KW"/>
</dbReference>
<keyword evidence="4" id="KW-1185">Reference proteome</keyword>
<name>A0A1C7MUR9_9FUNG</name>
<comment type="caution">
    <text evidence="3">The sequence shown here is derived from an EMBL/GenBank/DDBJ whole genome shotgun (WGS) entry which is preliminary data.</text>
</comment>
<accession>A0A1C7MUR9</accession>
<dbReference type="GO" id="GO:0006310">
    <property type="term" value="P:DNA recombination"/>
    <property type="evidence" value="ECO:0007669"/>
    <property type="project" value="UniProtKB-KW"/>
</dbReference>
<feature type="non-terminal residue" evidence="3">
    <location>
        <position position="1"/>
    </location>
</feature>
<dbReference type="EMBL" id="LUGH01001924">
    <property type="protein sequence ID" value="OBZ80611.1"/>
    <property type="molecule type" value="Genomic_DNA"/>
</dbReference>
<keyword evidence="1" id="KW-0067">ATP-binding</keyword>
<reference evidence="3 4" key="1">
    <citation type="submission" date="2016-03" db="EMBL/GenBank/DDBJ databases">
        <title>Choanephora cucurbitarum.</title>
        <authorList>
            <person name="Min B."/>
            <person name="Park H."/>
            <person name="Park J.-H."/>
            <person name="Shin H.-D."/>
            <person name="Choi I.-G."/>
        </authorList>
    </citation>
    <scope>NUCLEOTIDE SEQUENCE [LARGE SCALE GENOMIC DNA]</scope>
    <source>
        <strain evidence="3 4">KUS-F28377</strain>
    </source>
</reference>
<dbReference type="InterPro" id="IPR010285">
    <property type="entry name" value="DNA_helicase_pif1-like_DEAD"/>
</dbReference>
<keyword evidence="1" id="KW-0347">Helicase</keyword>
<keyword evidence="1" id="KW-0547">Nucleotide-binding</keyword>
<dbReference type="PANTHER" id="PTHR10492:SF100">
    <property type="entry name" value="ATP-DEPENDENT DNA HELICASE"/>
    <property type="match status" value="1"/>
</dbReference>
<feature type="non-terminal residue" evidence="3">
    <location>
        <position position="109"/>
    </location>
</feature>
<evidence type="ECO:0000256" key="1">
    <source>
        <dbReference type="RuleBase" id="RU363044"/>
    </source>
</evidence>
<feature type="domain" description="DNA helicase Pif1-like DEAD-box helicase" evidence="2">
    <location>
        <begin position="2"/>
        <end position="109"/>
    </location>
</feature>
<dbReference type="GO" id="GO:0006281">
    <property type="term" value="P:DNA repair"/>
    <property type="evidence" value="ECO:0007669"/>
    <property type="project" value="UniProtKB-KW"/>
</dbReference>
<evidence type="ECO:0000313" key="3">
    <source>
        <dbReference type="EMBL" id="OBZ80611.1"/>
    </source>
</evidence>
<gene>
    <name evidence="3" type="ORF">A0J61_11340</name>
</gene>
<dbReference type="OrthoDB" id="5860629at2759"/>